<evidence type="ECO:0008006" key="5">
    <source>
        <dbReference type="Google" id="ProtNLM"/>
    </source>
</evidence>
<comment type="similarity">
    <text evidence="1">Belongs to the short-chain dehydrogenases/reductases (SDR) family.</text>
</comment>
<dbReference type="EMBL" id="CDPU01000005">
    <property type="protein sequence ID" value="CEO46523.1"/>
    <property type="molecule type" value="Genomic_DNA"/>
</dbReference>
<dbReference type="Pfam" id="PF13561">
    <property type="entry name" value="adh_short_C2"/>
    <property type="match status" value="1"/>
</dbReference>
<feature type="signal peptide" evidence="3">
    <location>
        <begin position="1"/>
        <end position="18"/>
    </location>
</feature>
<feature type="chain" id="PRO_5002134033" description="NAD(P)-binding domain-containing protein" evidence="3">
    <location>
        <begin position="19"/>
        <end position="230"/>
    </location>
</feature>
<reference evidence="4" key="1">
    <citation type="submission" date="2015-01" db="EMBL/GenBank/DDBJ databases">
        <authorList>
            <person name="Durling Mikael"/>
        </authorList>
    </citation>
    <scope>NUCLEOTIDE SEQUENCE</scope>
</reference>
<dbReference type="GO" id="GO:0016491">
    <property type="term" value="F:oxidoreductase activity"/>
    <property type="evidence" value="ECO:0007669"/>
    <property type="project" value="UniProtKB-KW"/>
</dbReference>
<accession>A0A0B7JNF5</accession>
<keyword evidence="3" id="KW-0732">Signal</keyword>
<evidence type="ECO:0000256" key="2">
    <source>
        <dbReference type="ARBA" id="ARBA00023002"/>
    </source>
</evidence>
<protein>
    <recommendedName>
        <fullName evidence="5">NAD(P)-binding domain-containing protein</fullName>
    </recommendedName>
</protein>
<dbReference type="PANTHER" id="PTHR43669:SF4">
    <property type="entry name" value="SHORT-CHAIN DEHYDROGENASE"/>
    <property type="match status" value="1"/>
</dbReference>
<sequence length="230" mass="24315">MSLKIVLILGAGPRVGAAVAEKFAGNGYKVALASRKGSNSKNEKGYLSVKADFVQPDSVSSAFDAVKTEFGASPSVIVYNAATLTPPPDPKSPLSITSESFKSDLNINTISAYVAAQNAIAGWETLPAETKKSFIFTGNGLNTTVPPAALMLTLGVGKSASAYWLGVADANYADRGYRFFYADERTESGGMKGLDLDGEAHGDFYAQLAAHEKNIPWHATFVKGKGYAKF</sequence>
<gene>
    <name evidence="4" type="ORF">BN869_000002578_1</name>
</gene>
<evidence type="ECO:0000256" key="3">
    <source>
        <dbReference type="SAM" id="SignalP"/>
    </source>
</evidence>
<proteinExistence type="inferred from homology"/>
<name>A0A0B7JNF5_BIOOC</name>
<evidence type="ECO:0000313" key="4">
    <source>
        <dbReference type="EMBL" id="CEO46523.1"/>
    </source>
</evidence>
<dbReference type="AlphaFoldDB" id="A0A0B7JNF5"/>
<dbReference type="InterPro" id="IPR002347">
    <property type="entry name" value="SDR_fam"/>
</dbReference>
<organism evidence="4">
    <name type="scientific">Bionectria ochroleuca</name>
    <name type="common">Gliocladium roseum</name>
    <dbReference type="NCBI Taxonomy" id="29856"/>
    <lineage>
        <taxon>Eukaryota</taxon>
        <taxon>Fungi</taxon>
        <taxon>Dikarya</taxon>
        <taxon>Ascomycota</taxon>
        <taxon>Pezizomycotina</taxon>
        <taxon>Sordariomycetes</taxon>
        <taxon>Hypocreomycetidae</taxon>
        <taxon>Hypocreales</taxon>
        <taxon>Bionectriaceae</taxon>
        <taxon>Clonostachys</taxon>
    </lineage>
</organism>
<evidence type="ECO:0000256" key="1">
    <source>
        <dbReference type="ARBA" id="ARBA00006484"/>
    </source>
</evidence>
<dbReference type="PANTHER" id="PTHR43669">
    <property type="entry name" value="5-KETO-D-GLUCONATE 5-REDUCTASE"/>
    <property type="match status" value="1"/>
</dbReference>
<keyword evidence="2" id="KW-0560">Oxidoreductase</keyword>
<dbReference type="InterPro" id="IPR036291">
    <property type="entry name" value="NAD(P)-bd_dom_sf"/>
</dbReference>
<dbReference type="SUPFAM" id="SSF51735">
    <property type="entry name" value="NAD(P)-binding Rossmann-fold domains"/>
    <property type="match status" value="1"/>
</dbReference>
<dbReference type="Gene3D" id="3.40.50.720">
    <property type="entry name" value="NAD(P)-binding Rossmann-like Domain"/>
    <property type="match status" value="1"/>
</dbReference>